<organism evidence="1 2">
    <name type="scientific">Apiospora arundinis</name>
    <dbReference type="NCBI Taxonomy" id="335852"/>
    <lineage>
        <taxon>Eukaryota</taxon>
        <taxon>Fungi</taxon>
        <taxon>Dikarya</taxon>
        <taxon>Ascomycota</taxon>
        <taxon>Pezizomycotina</taxon>
        <taxon>Sordariomycetes</taxon>
        <taxon>Xylariomycetidae</taxon>
        <taxon>Amphisphaeriales</taxon>
        <taxon>Apiosporaceae</taxon>
        <taxon>Apiospora</taxon>
    </lineage>
</organism>
<accession>A0ABR2IX02</accession>
<sequence>MFELDLFLHPLNEVKSELDILNHKITTAFRNAAYSWIISINKRQAARSFVKCFSDLRAYMEKRSITCRDDVLAQRLRNRANDSPGTNFHTLYNKALSAEHTPKVMQTDLTTDSTHSAETGFKLSGASWENIRQIFGPEVIKGLNVAGPSPQMTTSVSGWFPRAGGDGYIWLDVESDNLALSLLDITGKIRMERVRSMFGERVHGLIEKSDLRQRENQELAETNCVKMTHCIEIRIGAGDLSVINKLFE</sequence>
<name>A0ABR2IX02_9PEZI</name>
<reference evidence="1 2" key="1">
    <citation type="journal article" date="2024" name="IMA Fungus">
        <title>Apiospora arundinis, a panoply of carbohydrate-active enzymes and secondary metabolites.</title>
        <authorList>
            <person name="Sorensen T."/>
            <person name="Petersen C."/>
            <person name="Muurmann A.T."/>
            <person name="Christiansen J.V."/>
            <person name="Brundto M.L."/>
            <person name="Overgaard C.K."/>
            <person name="Boysen A.T."/>
            <person name="Wollenberg R.D."/>
            <person name="Larsen T.O."/>
            <person name="Sorensen J.L."/>
            <person name="Nielsen K.L."/>
            <person name="Sondergaard T.E."/>
        </authorList>
    </citation>
    <scope>NUCLEOTIDE SEQUENCE [LARGE SCALE GENOMIC DNA]</scope>
    <source>
        <strain evidence="1 2">AAU 773</strain>
    </source>
</reference>
<protein>
    <submittedName>
        <fullName evidence="1">Uncharacterized protein</fullName>
    </submittedName>
</protein>
<keyword evidence="2" id="KW-1185">Reference proteome</keyword>
<gene>
    <name evidence="1" type="ORF">PGQ11_007750</name>
</gene>
<dbReference type="EMBL" id="JAPCWZ010000004">
    <property type="protein sequence ID" value="KAK8869172.1"/>
    <property type="molecule type" value="Genomic_DNA"/>
</dbReference>
<evidence type="ECO:0000313" key="2">
    <source>
        <dbReference type="Proteomes" id="UP001390339"/>
    </source>
</evidence>
<evidence type="ECO:0000313" key="1">
    <source>
        <dbReference type="EMBL" id="KAK8869172.1"/>
    </source>
</evidence>
<proteinExistence type="predicted"/>
<dbReference type="Proteomes" id="UP001390339">
    <property type="component" value="Unassembled WGS sequence"/>
</dbReference>
<comment type="caution">
    <text evidence="1">The sequence shown here is derived from an EMBL/GenBank/DDBJ whole genome shotgun (WGS) entry which is preliminary data.</text>
</comment>